<dbReference type="Pfam" id="PF13469">
    <property type="entry name" value="Sulfotransfer_3"/>
    <property type="match status" value="1"/>
</dbReference>
<accession>A0AAW9RZY8</accession>
<proteinExistence type="predicted"/>
<organism evidence="1 2">
    <name type="scientific">Microbaculum marinum</name>
    <dbReference type="NCBI Taxonomy" id="1764581"/>
    <lineage>
        <taxon>Bacteria</taxon>
        <taxon>Pseudomonadati</taxon>
        <taxon>Pseudomonadota</taxon>
        <taxon>Alphaproteobacteria</taxon>
        <taxon>Hyphomicrobiales</taxon>
        <taxon>Tepidamorphaceae</taxon>
        <taxon>Microbaculum</taxon>
    </lineage>
</organism>
<reference evidence="1 2" key="1">
    <citation type="submission" date="2024-02" db="EMBL/GenBank/DDBJ databases">
        <title>Genome analysis and characterization of Microbaculum marinisediminis sp. nov., isolated from marine sediment.</title>
        <authorList>
            <person name="Du Z.-J."/>
            <person name="Ye Y.-Q."/>
            <person name="Zhang Z.-R."/>
            <person name="Yuan S.-M."/>
            <person name="Zhang X.-Y."/>
        </authorList>
    </citation>
    <scope>NUCLEOTIDE SEQUENCE [LARGE SCALE GENOMIC DNA]</scope>
    <source>
        <strain evidence="1 2">SDUM1044001</strain>
    </source>
</reference>
<comment type="caution">
    <text evidence="1">The sequence shown here is derived from an EMBL/GenBank/DDBJ whole genome shotgun (WGS) entry which is preliminary data.</text>
</comment>
<dbReference type="RefSeq" id="WP_340330862.1">
    <property type="nucleotide sequence ID" value="NZ_JAZHOF010000007.1"/>
</dbReference>
<dbReference type="SUPFAM" id="SSF52540">
    <property type="entry name" value="P-loop containing nucleoside triphosphate hydrolases"/>
    <property type="match status" value="1"/>
</dbReference>
<keyword evidence="2" id="KW-1185">Reference proteome</keyword>
<name>A0AAW9RZY8_9HYPH</name>
<sequence length="370" mass="41882">MSLPASPAFRSNYSALDRLLHRLALNVAPVAELSFDIDQAAYGRKKPDFGVETKRHVFVSGLARAGTTVLMRRFHETGAFRSLTYRDMPFVLAPNMWKSMSAASRSPAVSGERAHDDRLQVDVDSPESLDEVFWRIFTGDDYIRDGCLVPYMPDDEAVARFRRYVAAILPADRPDSRYLSKNNNNVLRLDGIRKAFPEALILVPFRDPVQQAASLRAQHARFIGLQRDDRFVRSYMTWLGHHEFGSDHRPFHLREGDRERLAAHSPDTLDYWLVNWTNVYGCLLESAPGSAVFVCYEDLCRDPAVWALLRTQAALDEDPVHMQPFELAAREVALPRTGAIEDAARQVYARLRERSGAVASGRLKPDRIPA</sequence>
<protein>
    <submittedName>
        <fullName evidence="1">Sulfotransferase</fullName>
    </submittedName>
</protein>
<dbReference type="Proteomes" id="UP001378188">
    <property type="component" value="Unassembled WGS sequence"/>
</dbReference>
<evidence type="ECO:0000313" key="1">
    <source>
        <dbReference type="EMBL" id="MEJ8573161.1"/>
    </source>
</evidence>
<gene>
    <name evidence="1" type="ORF">V3328_16840</name>
</gene>
<dbReference type="Gene3D" id="3.40.50.300">
    <property type="entry name" value="P-loop containing nucleotide triphosphate hydrolases"/>
    <property type="match status" value="1"/>
</dbReference>
<dbReference type="InterPro" id="IPR027417">
    <property type="entry name" value="P-loop_NTPase"/>
</dbReference>
<dbReference type="EMBL" id="JAZHOF010000007">
    <property type="protein sequence ID" value="MEJ8573161.1"/>
    <property type="molecule type" value="Genomic_DNA"/>
</dbReference>
<evidence type="ECO:0000313" key="2">
    <source>
        <dbReference type="Proteomes" id="UP001378188"/>
    </source>
</evidence>
<dbReference type="AlphaFoldDB" id="A0AAW9RZY8"/>